<protein>
    <submittedName>
        <fullName evidence="1">MFS general substrate transporter</fullName>
    </submittedName>
</protein>
<name>A0ACD1G5S5_9EURO</name>
<dbReference type="EMBL" id="KZ825352">
    <property type="protein sequence ID" value="RAH44608.1"/>
    <property type="molecule type" value="Genomic_DNA"/>
</dbReference>
<proteinExistence type="predicted"/>
<sequence length="427" mass="45069">MNTGTISRSRMVAINTCITCITGIGNLLAGLLKVCIPTISTKLEKRSQLPSSFLGCRRACLLGGLIQTASAVGAGLARTSTQLIALRVVAGIAASFCLPAAVGVTANVSPANKNPRRRSITFAAMGGGQAVGFGLGIALGCIFSDTVGWRWGFYETALLNGAVLALALWVLPTTTNTSLGKPTLTRLAQEVDWVGPLIISTSLALFSYELAVATSSIDDSHTFAPPLNILLLCIATLPIPAFIYWMHRQSRRSRPALITNTLWSSLPFTGIIIPHVRDVSALTSSLYFLPATIGGLLMNIAIGALLPHLRPSVAVPAGCLAMALNPLGADLMYTIANLVKTGAFPAKTQALAGGVFNMLTQVGKSMGIATSAVLARQVTEQAGVGPKEAPMLGYRAGWWYNCSWGFMSVLVSWWGLRSVHKVENKSD</sequence>
<reference evidence="1" key="1">
    <citation type="submission" date="2018-02" db="EMBL/GenBank/DDBJ databases">
        <title>The genomes of Aspergillus section Nigri reveals drivers in fungal speciation.</title>
        <authorList>
            <consortium name="DOE Joint Genome Institute"/>
            <person name="Vesth T.C."/>
            <person name="Nybo J."/>
            <person name="Theobald S."/>
            <person name="Brandl J."/>
            <person name="Frisvad J.C."/>
            <person name="Nielsen K.F."/>
            <person name="Lyhne E.K."/>
            <person name="Kogle M.E."/>
            <person name="Kuo A."/>
            <person name="Riley R."/>
            <person name="Clum A."/>
            <person name="Nolan M."/>
            <person name="Lipzen A."/>
            <person name="Salamov A."/>
            <person name="Henrissat B."/>
            <person name="Wiebenga A."/>
            <person name="De vries R.P."/>
            <person name="Grigoriev I.V."/>
            <person name="Mortensen U.H."/>
            <person name="Andersen M.R."/>
            <person name="Baker S.E."/>
        </authorList>
    </citation>
    <scope>NUCLEOTIDE SEQUENCE</scope>
    <source>
        <strain evidence="1">CBS 621.78</strain>
    </source>
</reference>
<organism evidence="1 2">
    <name type="scientific">Aspergillus brunneoviolaceus CBS 621.78</name>
    <dbReference type="NCBI Taxonomy" id="1450534"/>
    <lineage>
        <taxon>Eukaryota</taxon>
        <taxon>Fungi</taxon>
        <taxon>Dikarya</taxon>
        <taxon>Ascomycota</taxon>
        <taxon>Pezizomycotina</taxon>
        <taxon>Eurotiomycetes</taxon>
        <taxon>Eurotiomycetidae</taxon>
        <taxon>Eurotiales</taxon>
        <taxon>Aspergillaceae</taxon>
        <taxon>Aspergillus</taxon>
        <taxon>Aspergillus subgen. Circumdati</taxon>
    </lineage>
</organism>
<gene>
    <name evidence="1" type="ORF">BO95DRAFT_464849</name>
</gene>
<evidence type="ECO:0000313" key="2">
    <source>
        <dbReference type="Proteomes" id="UP000249057"/>
    </source>
</evidence>
<keyword evidence="2" id="KW-1185">Reference proteome</keyword>
<dbReference type="Proteomes" id="UP000249057">
    <property type="component" value="Unassembled WGS sequence"/>
</dbReference>
<accession>A0ACD1G5S5</accession>
<evidence type="ECO:0000313" key="1">
    <source>
        <dbReference type="EMBL" id="RAH44608.1"/>
    </source>
</evidence>